<dbReference type="EMBL" id="SJPN01000006">
    <property type="protein sequence ID" value="TWT98470.1"/>
    <property type="molecule type" value="Genomic_DNA"/>
</dbReference>
<evidence type="ECO:0000256" key="2">
    <source>
        <dbReference type="ARBA" id="ARBA00023015"/>
    </source>
</evidence>
<feature type="coiled-coil region" evidence="5">
    <location>
        <begin position="110"/>
        <end position="137"/>
    </location>
</feature>
<comment type="caution">
    <text evidence="6">The sequence shown here is derived from an EMBL/GenBank/DDBJ whole genome shotgun (WGS) entry which is preliminary data.</text>
</comment>
<dbReference type="GO" id="GO:0045892">
    <property type="term" value="P:negative regulation of DNA-templated transcription"/>
    <property type="evidence" value="ECO:0007669"/>
    <property type="project" value="InterPro"/>
</dbReference>
<dbReference type="RefSeq" id="WP_146522042.1">
    <property type="nucleotide sequence ID" value="NZ_CP151726.1"/>
</dbReference>
<keyword evidence="4" id="KW-0804">Transcription</keyword>
<keyword evidence="5" id="KW-0175">Coiled coil</keyword>
<reference evidence="6 7" key="1">
    <citation type="submission" date="2019-02" db="EMBL/GenBank/DDBJ databases">
        <title>Deep-cultivation of Planctomycetes and their phenomic and genomic characterization uncovers novel biology.</title>
        <authorList>
            <person name="Wiegand S."/>
            <person name="Jogler M."/>
            <person name="Boedeker C."/>
            <person name="Pinto D."/>
            <person name="Vollmers J."/>
            <person name="Rivas-Marin E."/>
            <person name="Kohn T."/>
            <person name="Peeters S.H."/>
            <person name="Heuer A."/>
            <person name="Rast P."/>
            <person name="Oberbeckmann S."/>
            <person name="Bunk B."/>
            <person name="Jeske O."/>
            <person name="Meyerdierks A."/>
            <person name="Storesund J.E."/>
            <person name="Kallscheuer N."/>
            <person name="Luecker S."/>
            <person name="Lage O.M."/>
            <person name="Pohl T."/>
            <person name="Merkel B.J."/>
            <person name="Hornburger P."/>
            <person name="Mueller R.-W."/>
            <person name="Bruemmer F."/>
            <person name="Labrenz M."/>
            <person name="Spormann A.M."/>
            <person name="Op Den Camp H."/>
            <person name="Overmann J."/>
            <person name="Amann R."/>
            <person name="Jetten M.S.M."/>
            <person name="Mascher T."/>
            <person name="Medema M.H."/>
            <person name="Devos D.P."/>
            <person name="Kaster A.-K."/>
            <person name="Ovreas L."/>
            <person name="Rohde M."/>
            <person name="Galperin M.Y."/>
            <person name="Jogler C."/>
        </authorList>
    </citation>
    <scope>NUCLEOTIDE SEQUENCE [LARGE SCALE GENOMIC DNA]</scope>
    <source>
        <strain evidence="6 7">Pla52n</strain>
    </source>
</reference>
<dbReference type="PIRSF" id="PIRSF019455">
    <property type="entry name" value="CopR_AtkY"/>
    <property type="match status" value="1"/>
</dbReference>
<keyword evidence="3" id="KW-0238">DNA-binding</keyword>
<dbReference type="SUPFAM" id="SSF46785">
    <property type="entry name" value="Winged helix' DNA-binding domain"/>
    <property type="match status" value="1"/>
</dbReference>
<sequence length="141" mass="15788">MAKKRPALRLTSGEVDLMDLLWRHGPMTLQQAHRAFESDFPSKSVGYTTMQTRLNRLADKGFASRSPDRPAVYAAAIDRSDVQADHLDDVLKRLSGGSVVPLVAHLVQDRQIAPEELAELKRLVRQAEKDLKNASRNEEAE</sequence>
<keyword evidence="7" id="KW-1185">Reference proteome</keyword>
<dbReference type="InterPro" id="IPR036390">
    <property type="entry name" value="WH_DNA-bd_sf"/>
</dbReference>
<protein>
    <submittedName>
        <fullName evidence="6">Penicillinase repressor</fullName>
    </submittedName>
</protein>
<dbReference type="GO" id="GO:0003677">
    <property type="term" value="F:DNA binding"/>
    <property type="evidence" value="ECO:0007669"/>
    <property type="project" value="UniProtKB-KW"/>
</dbReference>
<organism evidence="6 7">
    <name type="scientific">Stieleria varia</name>
    <dbReference type="NCBI Taxonomy" id="2528005"/>
    <lineage>
        <taxon>Bacteria</taxon>
        <taxon>Pseudomonadati</taxon>
        <taxon>Planctomycetota</taxon>
        <taxon>Planctomycetia</taxon>
        <taxon>Pirellulales</taxon>
        <taxon>Pirellulaceae</taxon>
        <taxon>Stieleria</taxon>
    </lineage>
</organism>
<evidence type="ECO:0000256" key="4">
    <source>
        <dbReference type="ARBA" id="ARBA00023163"/>
    </source>
</evidence>
<dbReference type="Pfam" id="PF03965">
    <property type="entry name" value="Penicillinase_R"/>
    <property type="match status" value="1"/>
</dbReference>
<dbReference type="AlphaFoldDB" id="A0A5C6AG80"/>
<evidence type="ECO:0000256" key="3">
    <source>
        <dbReference type="ARBA" id="ARBA00023125"/>
    </source>
</evidence>
<dbReference type="InterPro" id="IPR036388">
    <property type="entry name" value="WH-like_DNA-bd_sf"/>
</dbReference>
<evidence type="ECO:0000313" key="6">
    <source>
        <dbReference type="EMBL" id="TWT98470.1"/>
    </source>
</evidence>
<dbReference type="Gene3D" id="1.10.4040.10">
    <property type="entry name" value="Penicillinase repressor domain"/>
    <property type="match status" value="1"/>
</dbReference>
<evidence type="ECO:0000256" key="5">
    <source>
        <dbReference type="SAM" id="Coils"/>
    </source>
</evidence>
<dbReference type="OrthoDB" id="276770at2"/>
<evidence type="ECO:0000313" key="7">
    <source>
        <dbReference type="Proteomes" id="UP000320176"/>
    </source>
</evidence>
<comment type="similarity">
    <text evidence="1">Belongs to the BlaI transcriptional regulatory family.</text>
</comment>
<keyword evidence="2" id="KW-0805">Transcription regulation</keyword>
<proteinExistence type="inferred from homology"/>
<accession>A0A5C6AG80</accession>
<dbReference type="InterPro" id="IPR005650">
    <property type="entry name" value="BlaI_family"/>
</dbReference>
<evidence type="ECO:0000256" key="1">
    <source>
        <dbReference type="ARBA" id="ARBA00011046"/>
    </source>
</evidence>
<name>A0A5C6AG80_9BACT</name>
<dbReference type="Gene3D" id="1.10.10.10">
    <property type="entry name" value="Winged helix-like DNA-binding domain superfamily/Winged helix DNA-binding domain"/>
    <property type="match status" value="1"/>
</dbReference>
<dbReference type="Proteomes" id="UP000320176">
    <property type="component" value="Unassembled WGS sequence"/>
</dbReference>
<gene>
    <name evidence="6" type="ORF">Pla52n_49840</name>
</gene>